<dbReference type="PROSITE" id="PS50994">
    <property type="entry name" value="INTEGRASE"/>
    <property type="match status" value="1"/>
</dbReference>
<dbReference type="Gene3D" id="2.30.30.850">
    <property type="match status" value="1"/>
</dbReference>
<proteinExistence type="predicted"/>
<dbReference type="AlphaFoldDB" id="A0AAD7URC2"/>
<dbReference type="Pfam" id="PF00665">
    <property type="entry name" value="rve"/>
    <property type="match status" value="1"/>
</dbReference>
<organism evidence="3 4">
    <name type="scientific">Lichtheimia ornata</name>
    <dbReference type="NCBI Taxonomy" id="688661"/>
    <lineage>
        <taxon>Eukaryota</taxon>
        <taxon>Fungi</taxon>
        <taxon>Fungi incertae sedis</taxon>
        <taxon>Mucoromycota</taxon>
        <taxon>Mucoromycotina</taxon>
        <taxon>Mucoromycetes</taxon>
        <taxon>Mucorales</taxon>
        <taxon>Lichtheimiaceae</taxon>
        <taxon>Lichtheimia</taxon>
    </lineage>
</organism>
<evidence type="ECO:0000256" key="1">
    <source>
        <dbReference type="SAM" id="MobiDB-lite"/>
    </source>
</evidence>
<dbReference type="GeneID" id="83220520"/>
<dbReference type="InterPro" id="IPR012337">
    <property type="entry name" value="RNaseH-like_sf"/>
</dbReference>
<accession>A0AAD7URC2</accession>
<gene>
    <name evidence="3" type="ORF">O0I10_013264</name>
</gene>
<evidence type="ECO:0000259" key="2">
    <source>
        <dbReference type="PROSITE" id="PS50994"/>
    </source>
</evidence>
<feature type="region of interest" description="Disordered" evidence="1">
    <location>
        <begin position="320"/>
        <end position="348"/>
    </location>
</feature>
<feature type="domain" description="Integrase catalytic" evidence="2">
    <location>
        <begin position="28"/>
        <end position="193"/>
    </location>
</feature>
<dbReference type="PANTHER" id="PTHR37984">
    <property type="entry name" value="PROTEIN CBG26694"/>
    <property type="match status" value="1"/>
</dbReference>
<dbReference type="Proteomes" id="UP001234581">
    <property type="component" value="Unassembled WGS sequence"/>
</dbReference>
<dbReference type="Gene3D" id="3.30.420.10">
    <property type="entry name" value="Ribonuclease H-like superfamily/Ribonuclease H"/>
    <property type="match status" value="1"/>
</dbReference>
<dbReference type="FunFam" id="3.30.420.10:FF:000032">
    <property type="entry name" value="Retrovirus-related Pol polyprotein from transposon 297-like Protein"/>
    <property type="match status" value="1"/>
</dbReference>
<name>A0AAD7URC2_9FUNG</name>
<dbReference type="EMBL" id="JARTCD010000378">
    <property type="protein sequence ID" value="KAJ8651254.1"/>
    <property type="molecule type" value="Genomic_DNA"/>
</dbReference>
<dbReference type="InterPro" id="IPR050951">
    <property type="entry name" value="Retrovirus_Pol_polyprotein"/>
</dbReference>
<dbReference type="GO" id="GO:0015074">
    <property type="term" value="P:DNA integration"/>
    <property type="evidence" value="ECO:0007669"/>
    <property type="project" value="InterPro"/>
</dbReference>
<dbReference type="SUPFAM" id="SSF53098">
    <property type="entry name" value="Ribonuclease H-like"/>
    <property type="match status" value="1"/>
</dbReference>
<dbReference type="PANTHER" id="PTHR37984:SF15">
    <property type="entry name" value="INTEGRASE CATALYTIC DOMAIN-CONTAINING PROTEIN"/>
    <property type="match status" value="1"/>
</dbReference>
<keyword evidence="4" id="KW-1185">Reference proteome</keyword>
<dbReference type="GO" id="GO:0003676">
    <property type="term" value="F:nucleic acid binding"/>
    <property type="evidence" value="ECO:0007669"/>
    <property type="project" value="InterPro"/>
</dbReference>
<reference evidence="3 4" key="1">
    <citation type="submission" date="2023-03" db="EMBL/GenBank/DDBJ databases">
        <title>Genome sequence of Lichtheimia ornata CBS 291.66.</title>
        <authorList>
            <person name="Mohabir J.T."/>
            <person name="Shea T.P."/>
            <person name="Kurbessoian T."/>
            <person name="Berby B."/>
            <person name="Fontaine J."/>
            <person name="Livny J."/>
            <person name="Gnirke A."/>
            <person name="Stajich J.E."/>
            <person name="Cuomo C.A."/>
        </authorList>
    </citation>
    <scope>NUCLEOTIDE SEQUENCE [LARGE SCALE GENOMIC DNA]</scope>
    <source>
        <strain evidence="3">CBS 291.66</strain>
    </source>
</reference>
<sequence length="348" mass="39943">MQRDIGAWIRQCSRCQLASGAEKHVHHAPMGPLNIPEAFSRWHLDFIGELPRTARGNRWILIAVDYTTNWPIAVAMPDATAEAIADVLYNEIVMRFGVPAEILTDRGPNFTSRLLAQYTARLRTHHLLTSAFHPRTNGKCERLNGVFKQILRKYAHGDIYHWDDYIKPTLCACRIRKHPTTGVSPFYLTYGRDPRLPGDVLHPTLLRDLPVDPQEQLDSALPSLRALKQARAQAHDRMLEVSQADKERWDAHLKPQTYAVGEIVLLRHESRYTLEYNWMGPYKVIATHTDSDTYKIVDMQDKPYSSWVHADRLRPVNFSSPPTQTWYHPTQARATASRQLQAEQNISP</sequence>
<dbReference type="InterPro" id="IPR001584">
    <property type="entry name" value="Integrase_cat-core"/>
</dbReference>
<comment type="caution">
    <text evidence="3">The sequence shown here is derived from an EMBL/GenBank/DDBJ whole genome shotgun (WGS) entry which is preliminary data.</text>
</comment>
<dbReference type="InterPro" id="IPR036397">
    <property type="entry name" value="RNaseH_sf"/>
</dbReference>
<evidence type="ECO:0000313" key="3">
    <source>
        <dbReference type="EMBL" id="KAJ8651254.1"/>
    </source>
</evidence>
<evidence type="ECO:0000313" key="4">
    <source>
        <dbReference type="Proteomes" id="UP001234581"/>
    </source>
</evidence>
<dbReference type="RefSeq" id="XP_058336169.1">
    <property type="nucleotide sequence ID" value="XM_058493065.1"/>
</dbReference>
<dbReference type="GO" id="GO:0005634">
    <property type="term" value="C:nucleus"/>
    <property type="evidence" value="ECO:0007669"/>
    <property type="project" value="UniProtKB-ARBA"/>
</dbReference>
<protein>
    <recommendedName>
        <fullName evidence="2">Integrase catalytic domain-containing protein</fullName>
    </recommendedName>
</protein>